<proteinExistence type="inferred from homology"/>
<dbReference type="PROSITE" id="PS50011">
    <property type="entry name" value="PROTEIN_KINASE_DOM"/>
    <property type="match status" value="1"/>
</dbReference>
<dbReference type="InterPro" id="IPR051175">
    <property type="entry name" value="CLK_kinases"/>
</dbReference>
<dbReference type="SMART" id="SM00220">
    <property type="entry name" value="S_TKc"/>
    <property type="match status" value="1"/>
</dbReference>
<dbReference type="GO" id="GO:0004674">
    <property type="term" value="F:protein serine/threonine kinase activity"/>
    <property type="evidence" value="ECO:0007669"/>
    <property type="project" value="UniProtKB-KW"/>
</dbReference>
<evidence type="ECO:0000256" key="7">
    <source>
        <dbReference type="SAM" id="MobiDB-lite"/>
    </source>
</evidence>
<dbReference type="GO" id="GO:0005634">
    <property type="term" value="C:nucleus"/>
    <property type="evidence" value="ECO:0007669"/>
    <property type="project" value="TreeGrafter"/>
</dbReference>
<feature type="region of interest" description="Disordered" evidence="7">
    <location>
        <begin position="106"/>
        <end position="171"/>
    </location>
</feature>
<comment type="similarity">
    <text evidence="6">Belongs to the protein kinase superfamily. CMGC Ser/Thr protein kinase family. Lammer subfamily.</text>
</comment>
<dbReference type="Proteomes" id="UP000675881">
    <property type="component" value="Chromosome 12"/>
</dbReference>
<evidence type="ECO:0000256" key="3">
    <source>
        <dbReference type="ARBA" id="ARBA00022741"/>
    </source>
</evidence>
<dbReference type="SUPFAM" id="SSF56112">
    <property type="entry name" value="Protein kinase-like (PK-like)"/>
    <property type="match status" value="1"/>
</dbReference>
<dbReference type="PANTHER" id="PTHR45646">
    <property type="entry name" value="SERINE/THREONINE-PROTEIN KINASE DOA-RELATED"/>
    <property type="match status" value="1"/>
</dbReference>
<evidence type="ECO:0000256" key="4">
    <source>
        <dbReference type="ARBA" id="ARBA00022777"/>
    </source>
</evidence>
<keyword evidence="9" id="KW-1185">Reference proteome</keyword>
<name>A0A7R8CGU3_LEPSM</name>
<dbReference type="Gene3D" id="1.10.510.10">
    <property type="entry name" value="Transferase(Phosphotransferase) domain 1"/>
    <property type="match status" value="2"/>
</dbReference>
<keyword evidence="4" id="KW-0418">Kinase</keyword>
<evidence type="ECO:0000313" key="8">
    <source>
        <dbReference type="EMBL" id="CAF2818651.1"/>
    </source>
</evidence>
<organism evidence="8 9">
    <name type="scientific">Lepeophtheirus salmonis</name>
    <name type="common">Salmon louse</name>
    <name type="synonym">Caligus salmonis</name>
    <dbReference type="NCBI Taxonomy" id="72036"/>
    <lineage>
        <taxon>Eukaryota</taxon>
        <taxon>Metazoa</taxon>
        <taxon>Ecdysozoa</taxon>
        <taxon>Arthropoda</taxon>
        <taxon>Crustacea</taxon>
        <taxon>Multicrustacea</taxon>
        <taxon>Hexanauplia</taxon>
        <taxon>Copepoda</taxon>
        <taxon>Siphonostomatoida</taxon>
        <taxon>Caligidae</taxon>
        <taxon>Lepeophtheirus</taxon>
    </lineage>
</organism>
<evidence type="ECO:0000256" key="5">
    <source>
        <dbReference type="ARBA" id="ARBA00022840"/>
    </source>
</evidence>
<dbReference type="GO" id="GO:0005524">
    <property type="term" value="F:ATP binding"/>
    <property type="evidence" value="ECO:0007669"/>
    <property type="project" value="UniProtKB-KW"/>
</dbReference>
<keyword evidence="2 8" id="KW-0808">Transferase</keyword>
<evidence type="ECO:0000256" key="6">
    <source>
        <dbReference type="ARBA" id="ARBA00037966"/>
    </source>
</evidence>
<dbReference type="GO" id="GO:0043484">
    <property type="term" value="P:regulation of RNA splicing"/>
    <property type="evidence" value="ECO:0007669"/>
    <property type="project" value="TreeGrafter"/>
</dbReference>
<dbReference type="EC" id="2.7.12.1" evidence="8"/>
<dbReference type="OrthoDB" id="283111at2759"/>
<dbReference type="Gene3D" id="3.30.200.20">
    <property type="entry name" value="Phosphorylase Kinase, domain 1"/>
    <property type="match status" value="1"/>
</dbReference>
<keyword evidence="3" id="KW-0547">Nucleotide-binding</keyword>
<accession>A0A7R8CGU3</accession>
<sequence length="355" mass="40634">MLLLSVWCEKVKDATNATTSWFSVLFVERDSSSGGLWRRRGEVLLLWMFGNVELRARKKRKAPEPGLGVKWVCKCGCSWGGLRRDSPSWSSSLLCRCKGSRRRKLRRKSKRMMMRGKKSGDCGASLAALPSTPSAPALPSTSSRRKSPKGTGGGAPVPVESSARLKSSSQVGSKPVIEDDIEGHLVYLEGDVVQSRFKIMSTLAAKLEINVLEKLAKYDPRGRHKCVHMLDWFDYHGHTCIAFEMLGSSVFDFLKDNNYEPYPLEQVRQISYELIYAVKFLHDNHFEIYYDHRDKRDFRYVKNPEIRLIDFGSATFDHEHHSTIVSTRHYRAPEVILELGWSQPCDVWVNRLHYF</sequence>
<dbReference type="InterPro" id="IPR000719">
    <property type="entry name" value="Prot_kinase_dom"/>
</dbReference>
<reference evidence="8" key="1">
    <citation type="submission" date="2021-02" db="EMBL/GenBank/DDBJ databases">
        <authorList>
            <person name="Bekaert M."/>
        </authorList>
    </citation>
    <scope>NUCLEOTIDE SEQUENCE</scope>
    <source>
        <strain evidence="8">IoA-00</strain>
    </source>
</reference>
<evidence type="ECO:0000313" key="9">
    <source>
        <dbReference type="Proteomes" id="UP000675881"/>
    </source>
</evidence>
<keyword evidence="1" id="KW-0723">Serine/threonine-protein kinase</keyword>
<feature type="compositionally biased region" description="Low complexity" evidence="7">
    <location>
        <begin position="124"/>
        <end position="142"/>
    </location>
</feature>
<evidence type="ECO:0000256" key="2">
    <source>
        <dbReference type="ARBA" id="ARBA00022679"/>
    </source>
</evidence>
<gene>
    <name evidence="8" type="ORF">LSAA_3675</name>
</gene>
<dbReference type="AlphaFoldDB" id="A0A7R8CGU3"/>
<dbReference type="Pfam" id="PF00069">
    <property type="entry name" value="Pkinase"/>
    <property type="match status" value="1"/>
</dbReference>
<dbReference type="PANTHER" id="PTHR45646:SF11">
    <property type="entry name" value="SERINE_THREONINE-PROTEIN KINASE DOA"/>
    <property type="match status" value="1"/>
</dbReference>
<protein>
    <submittedName>
        <fullName evidence="8">CLK2_3</fullName>
        <ecNumber evidence="8">2.7.12.1</ecNumber>
    </submittedName>
</protein>
<dbReference type="GO" id="GO:0004712">
    <property type="term" value="F:protein serine/threonine/tyrosine kinase activity"/>
    <property type="evidence" value="ECO:0007669"/>
    <property type="project" value="UniProtKB-EC"/>
</dbReference>
<keyword evidence="5" id="KW-0067">ATP-binding</keyword>
<dbReference type="EMBL" id="HG994591">
    <property type="protein sequence ID" value="CAF2818651.1"/>
    <property type="molecule type" value="Genomic_DNA"/>
</dbReference>
<evidence type="ECO:0000256" key="1">
    <source>
        <dbReference type="ARBA" id="ARBA00022527"/>
    </source>
</evidence>
<dbReference type="InterPro" id="IPR011009">
    <property type="entry name" value="Kinase-like_dom_sf"/>
</dbReference>
<feature type="compositionally biased region" description="Basic residues" evidence="7">
    <location>
        <begin position="106"/>
        <end position="117"/>
    </location>
</feature>